<evidence type="ECO:0000313" key="2">
    <source>
        <dbReference type="EMBL" id="NJB66320.1"/>
    </source>
</evidence>
<sequence length="103" mass="11643">MSYQFMDAYCFGELLRERRRQLGLSQAEVASQVGASRQWVIDIEKGKERAELGMAFKLAQVLGVQFKAQVKTARPVKAQSTFQHQDAEQAMQDLAAAMDFLDE</sequence>
<reference evidence="2 3" key="1">
    <citation type="submission" date="2020-03" db="EMBL/GenBank/DDBJ databases">
        <title>Genomic Encyclopedia of Type Strains, Phase IV (KMG-IV): sequencing the most valuable type-strain genomes for metagenomic binning, comparative biology and taxonomic classification.</title>
        <authorList>
            <person name="Goeker M."/>
        </authorList>
    </citation>
    <scope>NUCLEOTIDE SEQUENCE [LARGE SCALE GENOMIC DNA]</scope>
    <source>
        <strain evidence="2 3">DSM 26613</strain>
    </source>
</reference>
<dbReference type="SMART" id="SM00530">
    <property type="entry name" value="HTH_XRE"/>
    <property type="match status" value="1"/>
</dbReference>
<evidence type="ECO:0000259" key="1">
    <source>
        <dbReference type="PROSITE" id="PS50943"/>
    </source>
</evidence>
<dbReference type="GO" id="GO:0003677">
    <property type="term" value="F:DNA binding"/>
    <property type="evidence" value="ECO:0007669"/>
    <property type="project" value="UniProtKB-KW"/>
</dbReference>
<dbReference type="CDD" id="cd00093">
    <property type="entry name" value="HTH_XRE"/>
    <property type="match status" value="1"/>
</dbReference>
<gene>
    <name evidence="2" type="ORF">GGR41_002585</name>
</gene>
<dbReference type="InterPro" id="IPR010982">
    <property type="entry name" value="Lambda_DNA-bd_dom_sf"/>
</dbReference>
<dbReference type="SUPFAM" id="SSF47413">
    <property type="entry name" value="lambda repressor-like DNA-binding domains"/>
    <property type="match status" value="1"/>
</dbReference>
<comment type="caution">
    <text evidence="2">The sequence shown here is derived from an EMBL/GenBank/DDBJ whole genome shotgun (WGS) entry which is preliminary data.</text>
</comment>
<protein>
    <submittedName>
        <fullName evidence="2">DNA-binding XRE family transcriptional regulator</fullName>
    </submittedName>
</protein>
<dbReference type="PROSITE" id="PS50943">
    <property type="entry name" value="HTH_CROC1"/>
    <property type="match status" value="1"/>
</dbReference>
<accession>A0ABX0WU61</accession>
<name>A0ABX0WU61_9BURK</name>
<proteinExistence type="predicted"/>
<dbReference type="InterPro" id="IPR001387">
    <property type="entry name" value="Cro/C1-type_HTH"/>
</dbReference>
<keyword evidence="3" id="KW-1185">Reference proteome</keyword>
<evidence type="ECO:0000313" key="3">
    <source>
        <dbReference type="Proteomes" id="UP000783934"/>
    </source>
</evidence>
<dbReference type="EMBL" id="JAATIZ010000006">
    <property type="protein sequence ID" value="NJB66320.1"/>
    <property type="molecule type" value="Genomic_DNA"/>
</dbReference>
<feature type="domain" description="HTH cro/C1-type" evidence="1">
    <location>
        <begin position="15"/>
        <end position="69"/>
    </location>
</feature>
<dbReference type="Proteomes" id="UP000783934">
    <property type="component" value="Unassembled WGS sequence"/>
</dbReference>
<keyword evidence="2" id="KW-0238">DNA-binding</keyword>
<dbReference type="Pfam" id="PF13560">
    <property type="entry name" value="HTH_31"/>
    <property type="match status" value="1"/>
</dbReference>
<organism evidence="2 3">
    <name type="scientific">Paenalcaligenes hominis</name>
    <dbReference type="NCBI Taxonomy" id="643674"/>
    <lineage>
        <taxon>Bacteria</taxon>
        <taxon>Pseudomonadati</taxon>
        <taxon>Pseudomonadota</taxon>
        <taxon>Betaproteobacteria</taxon>
        <taxon>Burkholderiales</taxon>
        <taxon>Alcaligenaceae</taxon>
        <taxon>Paenalcaligenes</taxon>
    </lineage>
</organism>
<dbReference type="RefSeq" id="WP_167662233.1">
    <property type="nucleotide sequence ID" value="NZ_BMCQ01000008.1"/>
</dbReference>
<dbReference type="Gene3D" id="1.10.260.40">
    <property type="entry name" value="lambda repressor-like DNA-binding domains"/>
    <property type="match status" value="1"/>
</dbReference>